<feature type="transmembrane region" description="Helical" evidence="7">
    <location>
        <begin position="300"/>
        <end position="321"/>
    </location>
</feature>
<evidence type="ECO:0000256" key="6">
    <source>
        <dbReference type="ARBA" id="ARBA00023136"/>
    </source>
</evidence>
<feature type="transmembrane region" description="Helical" evidence="7">
    <location>
        <begin position="231"/>
        <end position="251"/>
    </location>
</feature>
<dbReference type="Pfam" id="PF07690">
    <property type="entry name" value="MFS_1"/>
    <property type="match status" value="1"/>
</dbReference>
<organism evidence="9 10">
    <name type="scientific">Luteimonas endophytica</name>
    <dbReference type="NCBI Taxonomy" id="3042023"/>
    <lineage>
        <taxon>Bacteria</taxon>
        <taxon>Pseudomonadati</taxon>
        <taxon>Pseudomonadota</taxon>
        <taxon>Gammaproteobacteria</taxon>
        <taxon>Lysobacterales</taxon>
        <taxon>Lysobacteraceae</taxon>
        <taxon>Luteimonas</taxon>
    </lineage>
</organism>
<feature type="transmembrane region" description="Helical" evidence="7">
    <location>
        <begin position="52"/>
        <end position="75"/>
    </location>
</feature>
<dbReference type="EMBL" id="JARXRM010000028">
    <property type="protein sequence ID" value="MDH5822854.1"/>
    <property type="molecule type" value="Genomic_DNA"/>
</dbReference>
<feature type="transmembrane region" description="Helical" evidence="7">
    <location>
        <begin position="358"/>
        <end position="384"/>
    </location>
</feature>
<evidence type="ECO:0000313" key="9">
    <source>
        <dbReference type="EMBL" id="MDH5822854.1"/>
    </source>
</evidence>
<name>A0ABT6J7Q0_9GAMM</name>
<dbReference type="InterPro" id="IPR036259">
    <property type="entry name" value="MFS_trans_sf"/>
</dbReference>
<dbReference type="PANTHER" id="PTHR42718">
    <property type="entry name" value="MAJOR FACILITATOR SUPERFAMILY MULTIDRUG TRANSPORTER MFSC"/>
    <property type="match status" value="1"/>
</dbReference>
<feature type="transmembrane region" description="Helical" evidence="7">
    <location>
        <begin position="396"/>
        <end position="417"/>
    </location>
</feature>
<evidence type="ECO:0000313" key="10">
    <source>
        <dbReference type="Proteomes" id="UP001156940"/>
    </source>
</evidence>
<comment type="caution">
    <text evidence="9">The sequence shown here is derived from an EMBL/GenBank/DDBJ whole genome shotgun (WGS) entry which is preliminary data.</text>
</comment>
<keyword evidence="2" id="KW-0813">Transport</keyword>
<evidence type="ECO:0000256" key="1">
    <source>
        <dbReference type="ARBA" id="ARBA00004651"/>
    </source>
</evidence>
<evidence type="ECO:0000259" key="8">
    <source>
        <dbReference type="PROSITE" id="PS50850"/>
    </source>
</evidence>
<reference evidence="9 10" key="1">
    <citation type="submission" date="2023-04" db="EMBL/GenBank/DDBJ databases">
        <title>Luteimonas endophyticus RD2P54.</title>
        <authorList>
            <person name="Sun J.-Q."/>
        </authorList>
    </citation>
    <scope>NUCLEOTIDE SEQUENCE [LARGE SCALE GENOMIC DNA]</scope>
    <source>
        <strain evidence="9 10">RD2P54</strain>
    </source>
</reference>
<evidence type="ECO:0000256" key="5">
    <source>
        <dbReference type="ARBA" id="ARBA00022989"/>
    </source>
</evidence>
<dbReference type="InterPro" id="IPR004638">
    <property type="entry name" value="EmrB-like"/>
</dbReference>
<dbReference type="NCBIfam" id="TIGR00711">
    <property type="entry name" value="efflux_EmrB"/>
    <property type="match status" value="1"/>
</dbReference>
<dbReference type="Proteomes" id="UP001156940">
    <property type="component" value="Unassembled WGS sequence"/>
</dbReference>
<proteinExistence type="predicted"/>
<dbReference type="InterPro" id="IPR020846">
    <property type="entry name" value="MFS_dom"/>
</dbReference>
<feature type="transmembrane region" description="Helical" evidence="7">
    <location>
        <begin position="170"/>
        <end position="191"/>
    </location>
</feature>
<evidence type="ECO:0000256" key="4">
    <source>
        <dbReference type="ARBA" id="ARBA00022692"/>
    </source>
</evidence>
<dbReference type="PRINTS" id="PR01036">
    <property type="entry name" value="TCRTETB"/>
</dbReference>
<evidence type="ECO:0000256" key="7">
    <source>
        <dbReference type="SAM" id="Phobius"/>
    </source>
</evidence>
<dbReference type="Gene3D" id="1.20.1720.10">
    <property type="entry name" value="Multidrug resistance protein D"/>
    <property type="match status" value="1"/>
</dbReference>
<feature type="transmembrane region" description="Helical" evidence="7">
    <location>
        <begin position="333"/>
        <end position="352"/>
    </location>
</feature>
<dbReference type="RefSeq" id="WP_280573853.1">
    <property type="nucleotide sequence ID" value="NZ_JARXRM010000028.1"/>
</dbReference>
<feature type="transmembrane region" description="Helical" evidence="7">
    <location>
        <begin position="82"/>
        <end position="105"/>
    </location>
</feature>
<dbReference type="SUPFAM" id="SSF103473">
    <property type="entry name" value="MFS general substrate transporter"/>
    <property type="match status" value="1"/>
</dbReference>
<evidence type="ECO:0000256" key="2">
    <source>
        <dbReference type="ARBA" id="ARBA00022448"/>
    </source>
</evidence>
<keyword evidence="10" id="KW-1185">Reference proteome</keyword>
<feature type="transmembrane region" description="Helical" evidence="7">
    <location>
        <begin position="140"/>
        <end position="158"/>
    </location>
</feature>
<accession>A0ABT6J7Q0</accession>
<protein>
    <submittedName>
        <fullName evidence="9">DHA2 family efflux MFS transporter permease subunit</fullName>
    </submittedName>
</protein>
<keyword evidence="4 7" id="KW-0812">Transmembrane</keyword>
<gene>
    <name evidence="9" type="ORF">QFW77_07580</name>
</gene>
<dbReference type="PANTHER" id="PTHR42718:SF46">
    <property type="entry name" value="BLR6921 PROTEIN"/>
    <property type="match status" value="1"/>
</dbReference>
<dbReference type="PROSITE" id="PS50850">
    <property type="entry name" value="MFS"/>
    <property type="match status" value="1"/>
</dbReference>
<feature type="transmembrane region" description="Helical" evidence="7">
    <location>
        <begin position="272"/>
        <end position="294"/>
    </location>
</feature>
<keyword evidence="3" id="KW-1003">Cell membrane</keyword>
<keyword evidence="6 7" id="KW-0472">Membrane</keyword>
<feature type="transmembrane region" description="Helical" evidence="7">
    <location>
        <begin position="203"/>
        <end position="225"/>
    </location>
</feature>
<feature type="transmembrane region" description="Helical" evidence="7">
    <location>
        <begin position="423"/>
        <end position="440"/>
    </location>
</feature>
<dbReference type="Gene3D" id="1.20.1250.20">
    <property type="entry name" value="MFS general substrate transporter like domains"/>
    <property type="match status" value="1"/>
</dbReference>
<keyword evidence="5 7" id="KW-1133">Transmembrane helix</keyword>
<evidence type="ECO:0000256" key="3">
    <source>
        <dbReference type="ARBA" id="ARBA00022475"/>
    </source>
</evidence>
<feature type="domain" description="Major facilitator superfamily (MFS) profile" evidence="8">
    <location>
        <begin position="16"/>
        <end position="450"/>
    </location>
</feature>
<comment type="subcellular location">
    <subcellularLocation>
        <location evidence="1">Cell membrane</location>
        <topology evidence="1">Multi-pass membrane protein</topology>
    </subcellularLocation>
</comment>
<sequence length="459" mass="45623">MPPSAPPPIPGRVWALAAVTGAGAFMAMLDSTVANLALDAIGRDFDATLPHIQWVVTGYLVALAMSLPAQGFLAARFGAGRLWYASTVAFALASILCALAPGPAWLVGGRVLQGLAGGLMVPAGQTVIAQAVDRRQLGRLMGVLGLVVALGPALGPALGGALLEVGSWRWLFWINVPVAAVALALAPGRVPPGAAGTDRRLDVAGLLLAGLGLPLLLLGAVEAGASGPDPAALLGGSAGLALLGAFAWRSLRRPRPLIDLGLLRGPVFARATLVAGLTGANMYAGLLLLPLYMLASGLDVGAVGLLLLAMGLGSALALPVAGTLVDRHGAGPVVLAGAGLLVASTLALFLPVGGDWRWLALVLGLRGVGLAWAQMPAMTAAYGATATPRMGDATTLVNVVQRAGGALGATAVVVAMARGGEGGLGWALGVLAVLSALPLLPGSGIAPRRQAGTSQAPGV</sequence>
<dbReference type="InterPro" id="IPR011701">
    <property type="entry name" value="MFS"/>
</dbReference>